<evidence type="ECO:0000256" key="1">
    <source>
        <dbReference type="SAM" id="Phobius"/>
    </source>
</evidence>
<keyword evidence="1" id="KW-1133">Transmembrane helix</keyword>
<keyword evidence="3" id="KW-1185">Reference proteome</keyword>
<gene>
    <name evidence="2" type="ORF">A7U43_03795</name>
</gene>
<evidence type="ECO:0008006" key="4">
    <source>
        <dbReference type="Google" id="ProtNLM"/>
    </source>
</evidence>
<protein>
    <recommendedName>
        <fullName evidence="4">VWFA domain-containing protein</fullName>
    </recommendedName>
</protein>
<dbReference type="KEGG" id="madi:A7U43_03795"/>
<organism evidence="2 3">
    <name type="scientific">Mycobacterium adipatum</name>
    <dbReference type="NCBI Taxonomy" id="1682113"/>
    <lineage>
        <taxon>Bacteria</taxon>
        <taxon>Bacillati</taxon>
        <taxon>Actinomycetota</taxon>
        <taxon>Actinomycetes</taxon>
        <taxon>Mycobacteriales</taxon>
        <taxon>Mycobacteriaceae</taxon>
        <taxon>Mycobacterium</taxon>
    </lineage>
</organism>
<name>A0A172UHF8_9MYCO</name>
<dbReference type="Proteomes" id="UP000077143">
    <property type="component" value="Chromosome"/>
</dbReference>
<accession>A0A172UHF8</accession>
<dbReference type="RefSeq" id="WP_067991325.1">
    <property type="nucleotide sequence ID" value="NZ_CP015596.1"/>
</dbReference>
<reference evidence="2 3" key="1">
    <citation type="submission" date="2016-05" db="EMBL/GenBank/DDBJ databases">
        <title>Complete genome sequence of a phthalic acid esters degrading Mycobacterium sp. YC-RL4.</title>
        <authorList>
            <person name="Ren L."/>
            <person name="Fan S."/>
            <person name="Ruth N."/>
            <person name="Jia Y."/>
            <person name="Wang J."/>
            <person name="Qiao C."/>
        </authorList>
    </citation>
    <scope>NUCLEOTIDE SEQUENCE [LARGE SCALE GENOMIC DNA]</scope>
    <source>
        <strain evidence="2 3">YC-RL4</strain>
    </source>
</reference>
<evidence type="ECO:0000313" key="3">
    <source>
        <dbReference type="Proteomes" id="UP000077143"/>
    </source>
</evidence>
<dbReference type="AlphaFoldDB" id="A0A172UHF8"/>
<feature type="transmembrane region" description="Helical" evidence="1">
    <location>
        <begin position="59"/>
        <end position="80"/>
    </location>
</feature>
<feature type="transmembrane region" description="Helical" evidence="1">
    <location>
        <begin position="283"/>
        <end position="302"/>
    </location>
</feature>
<dbReference type="STRING" id="1682113.A7U43_03795"/>
<feature type="transmembrane region" description="Helical" evidence="1">
    <location>
        <begin position="6"/>
        <end position="26"/>
    </location>
</feature>
<dbReference type="OrthoDB" id="4605582at2"/>
<proteinExistence type="predicted"/>
<sequence length="304" mass="32101">MDVIWWGIPIVGCLALAGCIAAALLPPRRDRADALRPLANTRRLTGLAEYARAARRHTITAVAAVALLLFAFVTAALAAARPTGLPALSRAADTEQPEDIMVCAGGSAEDPAVNATLRHFATAVGQFGAERIGLTSPDRRLIPLTRDYQFAAGRFAAYAQPQPLISSVTYADYTTTVEDVIAMCLTGFADFDSRVPVRRSLIYVGPATLGAGRALFSAQQVRDMASAGDVQVNAISEVDGLPGELARDTGGRVATDIRDIRSHPPPARPADVTAAPSAETPDAVLIAALLAVLTLLAWPWVVRR</sequence>
<keyword evidence="1" id="KW-0472">Membrane</keyword>
<evidence type="ECO:0000313" key="2">
    <source>
        <dbReference type="EMBL" id="ANE78579.1"/>
    </source>
</evidence>
<dbReference type="EMBL" id="CP015596">
    <property type="protein sequence ID" value="ANE78579.1"/>
    <property type="molecule type" value="Genomic_DNA"/>
</dbReference>
<keyword evidence="1" id="KW-0812">Transmembrane</keyword>